<dbReference type="Proteomes" id="UP001501237">
    <property type="component" value="Unassembled WGS sequence"/>
</dbReference>
<reference evidence="4" key="1">
    <citation type="journal article" date="2019" name="Int. J. Syst. Evol. Microbiol.">
        <title>The Global Catalogue of Microorganisms (GCM) 10K type strain sequencing project: providing services to taxonomists for standard genome sequencing and annotation.</title>
        <authorList>
            <consortium name="The Broad Institute Genomics Platform"/>
            <consortium name="The Broad Institute Genome Sequencing Center for Infectious Disease"/>
            <person name="Wu L."/>
            <person name="Ma J."/>
        </authorList>
    </citation>
    <scope>NUCLEOTIDE SEQUENCE [LARGE SCALE GENOMIC DNA]</scope>
    <source>
        <strain evidence="4">JCM 9377</strain>
    </source>
</reference>
<protein>
    <recommendedName>
        <fullName evidence="2">Beta-lactamase class A catalytic domain-containing protein</fullName>
    </recommendedName>
</protein>
<gene>
    <name evidence="3" type="ORF">GCM10010468_56450</name>
</gene>
<proteinExistence type="predicted"/>
<evidence type="ECO:0000313" key="3">
    <source>
        <dbReference type="EMBL" id="GAA3227562.1"/>
    </source>
</evidence>
<keyword evidence="1" id="KW-0732">Signal</keyword>
<dbReference type="InterPro" id="IPR012338">
    <property type="entry name" value="Beta-lactam/transpept-like"/>
</dbReference>
<dbReference type="PANTHER" id="PTHR35333">
    <property type="entry name" value="BETA-LACTAMASE"/>
    <property type="match status" value="1"/>
</dbReference>
<dbReference type="EMBL" id="BAAAUV010000017">
    <property type="protein sequence ID" value="GAA3227562.1"/>
    <property type="molecule type" value="Genomic_DNA"/>
</dbReference>
<evidence type="ECO:0000256" key="1">
    <source>
        <dbReference type="SAM" id="SignalP"/>
    </source>
</evidence>
<keyword evidence="4" id="KW-1185">Reference proteome</keyword>
<accession>A0ABP6QIT2</accession>
<dbReference type="InterPro" id="IPR045155">
    <property type="entry name" value="Beta-lactam_cat"/>
</dbReference>
<name>A0ABP6QIT2_9ACTN</name>
<dbReference type="Gene3D" id="3.40.710.10">
    <property type="entry name" value="DD-peptidase/beta-lactamase superfamily"/>
    <property type="match status" value="1"/>
</dbReference>
<dbReference type="Pfam" id="PF13354">
    <property type="entry name" value="Beta-lactamase2"/>
    <property type="match status" value="1"/>
</dbReference>
<dbReference type="PANTHER" id="PTHR35333:SF3">
    <property type="entry name" value="BETA-LACTAMASE-TYPE TRANSPEPTIDASE FOLD CONTAINING PROTEIN"/>
    <property type="match status" value="1"/>
</dbReference>
<organism evidence="3 4">
    <name type="scientific">Actinocorallia longicatena</name>
    <dbReference type="NCBI Taxonomy" id="111803"/>
    <lineage>
        <taxon>Bacteria</taxon>
        <taxon>Bacillati</taxon>
        <taxon>Actinomycetota</taxon>
        <taxon>Actinomycetes</taxon>
        <taxon>Streptosporangiales</taxon>
        <taxon>Thermomonosporaceae</taxon>
        <taxon>Actinocorallia</taxon>
    </lineage>
</organism>
<comment type="caution">
    <text evidence="3">The sequence shown here is derived from an EMBL/GenBank/DDBJ whole genome shotgun (WGS) entry which is preliminary data.</text>
</comment>
<evidence type="ECO:0000313" key="4">
    <source>
        <dbReference type="Proteomes" id="UP001501237"/>
    </source>
</evidence>
<sequence length="292" mass="31484">MRAARVTGRFPGRMRHVLVCLLLVGAGTVTGCATPVPGSQEPVRNVAATPARRPVQVDHFPKLRKAVHRYLAGREGRASLQVTDLRGGTTFGYREDEGYVVASVAKVDILLARLLTGIKLSQRERRLTRRMIRFSDNIAADALYRIVGDSTGLSAANARFGLRCTFPYQLKWGASSTCPSDQVALLKTLTARGPIPSLSRAYALELMGSVTPSQRWGVSAAARPGDRVALKNGWTPLRYQGTGWAINSVGRITGHGHDFLIAVLSAEQPSMAAGIETVEHLARMTTGALRAA</sequence>
<dbReference type="SUPFAM" id="SSF56601">
    <property type="entry name" value="beta-lactamase/transpeptidase-like"/>
    <property type="match status" value="1"/>
</dbReference>
<feature type="domain" description="Beta-lactamase class A catalytic" evidence="2">
    <location>
        <begin position="126"/>
        <end position="264"/>
    </location>
</feature>
<feature type="chain" id="PRO_5046497756" description="Beta-lactamase class A catalytic domain-containing protein" evidence="1">
    <location>
        <begin position="32"/>
        <end position="292"/>
    </location>
</feature>
<evidence type="ECO:0000259" key="2">
    <source>
        <dbReference type="Pfam" id="PF13354"/>
    </source>
</evidence>
<feature type="signal peptide" evidence="1">
    <location>
        <begin position="1"/>
        <end position="31"/>
    </location>
</feature>
<dbReference type="InterPro" id="IPR000871">
    <property type="entry name" value="Beta-lactam_class-A"/>
</dbReference>
<dbReference type="PROSITE" id="PS51257">
    <property type="entry name" value="PROKAR_LIPOPROTEIN"/>
    <property type="match status" value="1"/>
</dbReference>